<keyword evidence="2" id="KW-1185">Reference proteome</keyword>
<dbReference type="Gramene" id="OB05G16210.1">
    <property type="protein sequence ID" value="OB05G16210.1"/>
    <property type="gene ID" value="OB05G16210"/>
</dbReference>
<reference evidence="1" key="2">
    <citation type="submission" date="2013-04" db="UniProtKB">
        <authorList>
            <consortium name="EnsemblPlants"/>
        </authorList>
    </citation>
    <scope>IDENTIFICATION</scope>
</reference>
<reference evidence="1" key="1">
    <citation type="journal article" date="2013" name="Nat. Commun.">
        <title>Whole-genome sequencing of Oryza brachyantha reveals mechanisms underlying Oryza genome evolution.</title>
        <authorList>
            <person name="Chen J."/>
            <person name="Huang Q."/>
            <person name="Gao D."/>
            <person name="Wang J."/>
            <person name="Lang Y."/>
            <person name="Liu T."/>
            <person name="Li B."/>
            <person name="Bai Z."/>
            <person name="Luis Goicoechea J."/>
            <person name="Liang C."/>
            <person name="Chen C."/>
            <person name="Zhang W."/>
            <person name="Sun S."/>
            <person name="Liao Y."/>
            <person name="Zhang X."/>
            <person name="Yang L."/>
            <person name="Song C."/>
            <person name="Wang M."/>
            <person name="Shi J."/>
            <person name="Liu G."/>
            <person name="Liu J."/>
            <person name="Zhou H."/>
            <person name="Zhou W."/>
            <person name="Yu Q."/>
            <person name="An N."/>
            <person name="Chen Y."/>
            <person name="Cai Q."/>
            <person name="Wang B."/>
            <person name="Liu B."/>
            <person name="Min J."/>
            <person name="Huang Y."/>
            <person name="Wu H."/>
            <person name="Li Z."/>
            <person name="Zhang Y."/>
            <person name="Yin Y."/>
            <person name="Song W."/>
            <person name="Jiang J."/>
            <person name="Jackson S.A."/>
            <person name="Wing R.A."/>
            <person name="Wang J."/>
            <person name="Chen M."/>
        </authorList>
    </citation>
    <scope>NUCLEOTIDE SEQUENCE [LARGE SCALE GENOMIC DNA]</scope>
    <source>
        <strain evidence="1">cv. IRGC 101232</strain>
    </source>
</reference>
<sequence>MSFGLLNLGNLPYLPVYVYTGNLPYLPVCVHTWESTFHLVSRRVSRWYLEEYRALTRKFQPLFSCVVAIIS</sequence>
<dbReference type="EnsemblPlants" id="OB05G16210.1">
    <property type="protein sequence ID" value="OB05G16210.1"/>
    <property type="gene ID" value="OB05G16210"/>
</dbReference>
<evidence type="ECO:0000313" key="2">
    <source>
        <dbReference type="Proteomes" id="UP000006038"/>
    </source>
</evidence>
<organism evidence="1">
    <name type="scientific">Oryza brachyantha</name>
    <name type="common">malo sina</name>
    <dbReference type="NCBI Taxonomy" id="4533"/>
    <lineage>
        <taxon>Eukaryota</taxon>
        <taxon>Viridiplantae</taxon>
        <taxon>Streptophyta</taxon>
        <taxon>Embryophyta</taxon>
        <taxon>Tracheophyta</taxon>
        <taxon>Spermatophyta</taxon>
        <taxon>Magnoliopsida</taxon>
        <taxon>Liliopsida</taxon>
        <taxon>Poales</taxon>
        <taxon>Poaceae</taxon>
        <taxon>BOP clade</taxon>
        <taxon>Oryzoideae</taxon>
        <taxon>Oryzeae</taxon>
        <taxon>Oryzinae</taxon>
        <taxon>Oryza</taxon>
    </lineage>
</organism>
<dbReference type="Proteomes" id="UP000006038">
    <property type="component" value="Chromosome 5"/>
</dbReference>
<accession>J3M4U7</accession>
<dbReference type="AlphaFoldDB" id="J3M4U7"/>
<name>J3M4U7_ORYBR</name>
<evidence type="ECO:0000313" key="1">
    <source>
        <dbReference type="EnsemblPlants" id="OB05G16210.1"/>
    </source>
</evidence>
<proteinExistence type="predicted"/>
<protein>
    <submittedName>
        <fullName evidence="1">Uncharacterized protein</fullName>
    </submittedName>
</protein>
<dbReference type="HOGENOM" id="CLU_2747568_0_0_1"/>